<evidence type="ECO:0000313" key="1">
    <source>
        <dbReference type="EMBL" id="VDL83259.1"/>
    </source>
</evidence>
<dbReference type="AlphaFoldDB" id="A0A0N4YQK4"/>
<keyword evidence="2" id="KW-1185">Reference proteome</keyword>
<protein>
    <submittedName>
        <fullName evidence="1 3">Uncharacterized protein</fullName>
    </submittedName>
</protein>
<proteinExistence type="predicted"/>
<dbReference type="Proteomes" id="UP000271162">
    <property type="component" value="Unassembled WGS sequence"/>
</dbReference>
<sequence>MLKSPLVCGELAKNALSCVGGSDKNAGELCKLREEEGGAVSLPVICRVRGSAPQPLSALFNRRFSPPAKQLTMGFTTISR</sequence>
<gene>
    <name evidence="1" type="ORF">NBR_LOCUS19525</name>
</gene>
<reference evidence="1 2" key="2">
    <citation type="submission" date="2018-11" db="EMBL/GenBank/DDBJ databases">
        <authorList>
            <consortium name="Pathogen Informatics"/>
        </authorList>
    </citation>
    <scope>NUCLEOTIDE SEQUENCE [LARGE SCALE GENOMIC DNA]</scope>
</reference>
<evidence type="ECO:0000313" key="3">
    <source>
        <dbReference type="WBParaSite" id="NBR_0001952601-mRNA-1"/>
    </source>
</evidence>
<dbReference type="EMBL" id="UYSL01024253">
    <property type="protein sequence ID" value="VDL83259.1"/>
    <property type="molecule type" value="Genomic_DNA"/>
</dbReference>
<evidence type="ECO:0000313" key="2">
    <source>
        <dbReference type="Proteomes" id="UP000271162"/>
    </source>
</evidence>
<name>A0A0N4YQK4_NIPBR</name>
<organism evidence="3">
    <name type="scientific">Nippostrongylus brasiliensis</name>
    <name type="common">Rat hookworm</name>
    <dbReference type="NCBI Taxonomy" id="27835"/>
    <lineage>
        <taxon>Eukaryota</taxon>
        <taxon>Metazoa</taxon>
        <taxon>Ecdysozoa</taxon>
        <taxon>Nematoda</taxon>
        <taxon>Chromadorea</taxon>
        <taxon>Rhabditida</taxon>
        <taxon>Rhabditina</taxon>
        <taxon>Rhabditomorpha</taxon>
        <taxon>Strongyloidea</taxon>
        <taxon>Heligmosomidae</taxon>
        <taxon>Nippostrongylus</taxon>
    </lineage>
</organism>
<reference evidence="3" key="1">
    <citation type="submission" date="2017-02" db="UniProtKB">
        <authorList>
            <consortium name="WormBaseParasite"/>
        </authorList>
    </citation>
    <scope>IDENTIFICATION</scope>
</reference>
<accession>A0A0N4YQK4</accession>
<dbReference type="WBParaSite" id="NBR_0001952601-mRNA-1">
    <property type="protein sequence ID" value="NBR_0001952601-mRNA-1"/>
    <property type="gene ID" value="NBR_0001952601"/>
</dbReference>